<name>A0ABZ0HUH3_9HYPH</name>
<dbReference type="InterPro" id="IPR009270">
    <property type="entry name" value="DUF927"/>
</dbReference>
<feature type="compositionally biased region" description="Basic and acidic residues" evidence="1">
    <location>
        <begin position="46"/>
        <end position="56"/>
    </location>
</feature>
<dbReference type="Proteomes" id="UP001626536">
    <property type="component" value="Chromosome"/>
</dbReference>
<feature type="domain" description="DUF927" evidence="2">
    <location>
        <begin position="79"/>
        <end position="345"/>
    </location>
</feature>
<evidence type="ECO:0000259" key="2">
    <source>
        <dbReference type="Pfam" id="PF06048"/>
    </source>
</evidence>
<feature type="region of interest" description="Disordered" evidence="1">
    <location>
        <begin position="1"/>
        <end position="58"/>
    </location>
</feature>
<evidence type="ECO:0000313" key="3">
    <source>
        <dbReference type="EMBL" id="WOJ90470.1"/>
    </source>
</evidence>
<reference evidence="3 4" key="1">
    <citation type="submission" date="2023-10" db="EMBL/GenBank/DDBJ databases">
        <title>Novel methanotroph of the genus Methylocapsa from a subarctic wetland.</title>
        <authorList>
            <person name="Belova S.E."/>
            <person name="Oshkin I.Y."/>
            <person name="Miroshnikov K."/>
            <person name="Dedysh S.N."/>
        </authorList>
    </citation>
    <scope>NUCLEOTIDE SEQUENCE [LARGE SCALE GENOMIC DNA]</scope>
    <source>
        <strain evidence="3 4">RX1</strain>
    </source>
</reference>
<gene>
    <name evidence="3" type="ORF">RZS28_04010</name>
</gene>
<dbReference type="EMBL" id="CP136862">
    <property type="protein sequence ID" value="WOJ90470.1"/>
    <property type="molecule type" value="Genomic_DNA"/>
</dbReference>
<evidence type="ECO:0000313" key="4">
    <source>
        <dbReference type="Proteomes" id="UP001626536"/>
    </source>
</evidence>
<protein>
    <submittedName>
        <fullName evidence="3">DUF927 domain-containing protein</fullName>
    </submittedName>
</protein>
<dbReference type="Pfam" id="PF06048">
    <property type="entry name" value="DUF927"/>
    <property type="match status" value="1"/>
</dbReference>
<keyword evidence="4" id="KW-1185">Reference proteome</keyword>
<organism evidence="3 4">
    <name type="scientific">Methylocapsa polymorpha</name>
    <dbReference type="NCBI Taxonomy" id="3080828"/>
    <lineage>
        <taxon>Bacteria</taxon>
        <taxon>Pseudomonadati</taxon>
        <taxon>Pseudomonadota</taxon>
        <taxon>Alphaproteobacteria</taxon>
        <taxon>Hyphomicrobiales</taxon>
        <taxon>Beijerinckiaceae</taxon>
        <taxon>Methylocapsa</taxon>
    </lineage>
</organism>
<evidence type="ECO:0000256" key="1">
    <source>
        <dbReference type="SAM" id="MobiDB-lite"/>
    </source>
</evidence>
<sequence>MSDEPSSVEGVAEADGQEVKAPSAPVADAEPTKQRSGKSKTNGKQKSGDAAKDGPAQHDGLPYGYKINSAGLWFEVSGEPAIWICDELFIRSECRSEESESWSLVVEFTNRDGVKQMGIVSRADASSDGINTIRRELSSKGFRLSNSRPARERFADFICRVTVRAREVSISRGGWHGDGQTFATPAWTVAKDGALPVVFERAPRGAKFSIKGSLEEWKATVAVPVYGHELLMFFLAIGLTGPLLDPLGFDGGGFHLVGPSSVGKTTTLLVPGSLWGGGGPLGFLQSWRTTSNGLEGTCAAHNDSCLCADEIGQIDPRDLFAAIYLICGGEAKARSKSDGEVRARNRWRIAVASTGETSIAARIAESGARAMGGQGVRVIDLYLDGDSGVFSEAYPKEDLPALANKIREAALTSYGTAGRVFVERMIHNRADFIKITRALIAEFLVEHVPPGASGQVARVGRRFALVAAAGELAIMYEVLPWAQRSVYDAAGRLFSKWLARRGGMGASEDFEAIAVVRNFLQLHGASRFVPIDMETSWRVQLLAGYKDTTGGFYYLNDAGWREALGALEPRLAADAIARAGFLIKDAEGRRKVNMKVQGKTQRLYKIKGTILEGAADAR</sequence>
<dbReference type="RefSeq" id="WP_407339949.1">
    <property type="nucleotide sequence ID" value="NZ_CP136862.1"/>
</dbReference>
<accession>A0ABZ0HUH3</accession>
<proteinExistence type="predicted"/>